<dbReference type="OrthoDB" id="10034627at2759"/>
<dbReference type="InterPro" id="IPR037668">
    <property type="entry name" value="SPMIP3"/>
</dbReference>
<dbReference type="AlphaFoldDB" id="A0A6J2VY49"/>
<dbReference type="Proteomes" id="UP000504632">
    <property type="component" value="Chromosome 7"/>
</dbReference>
<proteinExistence type="predicted"/>
<dbReference type="PANTHER" id="PTHR31763:SF2">
    <property type="entry name" value="CHROMOSOME 1 OPEN READING FRAME 100"/>
    <property type="match status" value="1"/>
</dbReference>
<gene>
    <name evidence="2" type="primary">LOC115817591</name>
</gene>
<dbReference type="GeneID" id="115817591"/>
<organism evidence="1 2">
    <name type="scientific">Chanos chanos</name>
    <name type="common">Milkfish</name>
    <name type="synonym">Mugil chanos</name>
    <dbReference type="NCBI Taxonomy" id="29144"/>
    <lineage>
        <taxon>Eukaryota</taxon>
        <taxon>Metazoa</taxon>
        <taxon>Chordata</taxon>
        <taxon>Craniata</taxon>
        <taxon>Vertebrata</taxon>
        <taxon>Euteleostomi</taxon>
        <taxon>Actinopterygii</taxon>
        <taxon>Neopterygii</taxon>
        <taxon>Teleostei</taxon>
        <taxon>Ostariophysi</taxon>
        <taxon>Gonorynchiformes</taxon>
        <taxon>Chanidae</taxon>
        <taxon>Chanos</taxon>
    </lineage>
</organism>
<dbReference type="PANTHER" id="PTHR31763">
    <property type="entry name" value="HYPOTHETICAL PROTEIN LOC689766"/>
    <property type="match status" value="1"/>
</dbReference>
<dbReference type="RefSeq" id="XP_030636774.1">
    <property type="nucleotide sequence ID" value="XM_030780914.1"/>
</dbReference>
<dbReference type="Pfam" id="PF17670">
    <property type="entry name" value="DUF5530"/>
    <property type="match status" value="1"/>
</dbReference>
<keyword evidence="1" id="KW-1185">Reference proteome</keyword>
<evidence type="ECO:0000313" key="2">
    <source>
        <dbReference type="RefSeq" id="XP_030636774.1"/>
    </source>
</evidence>
<accession>A0A6J2VY49</accession>
<evidence type="ECO:0000313" key="1">
    <source>
        <dbReference type="Proteomes" id="UP000504632"/>
    </source>
</evidence>
<name>A0A6J2VY49_CHACN</name>
<reference evidence="2" key="1">
    <citation type="submission" date="2025-08" db="UniProtKB">
        <authorList>
            <consortium name="RefSeq"/>
        </authorList>
    </citation>
    <scope>IDENTIFICATION</scope>
</reference>
<sequence>MHNLGILRVPRHGRDVHGLYPGQLGRVHTDYSPLYRKGPSSPLDPLRLETSTEDHLYQRSFDLLTLEALEHSHRSGQTAARPQPRTTYQEDFGLQSHFYPPDDTKFTLLSHPGPLQPRTLCLPRGIFEE</sequence>
<dbReference type="InParanoid" id="A0A6J2VY49"/>
<protein>
    <submittedName>
        <fullName evidence="2">Uncharacterized protein C1orf100 homolog</fullName>
    </submittedName>
</protein>